<protein>
    <recommendedName>
        <fullName evidence="4">Metal-dependent enzyme</fullName>
    </recommendedName>
</protein>
<keyword evidence="1" id="KW-0472">Membrane</keyword>
<keyword evidence="1" id="KW-0812">Transmembrane</keyword>
<dbReference type="InterPro" id="IPR010787">
    <property type="entry name" value="DUF1385"/>
</dbReference>
<name>A0A1Y3PLI4_9BACI</name>
<organism evidence="2 3">
    <name type="scientific">Bacillus thermozeamaize</name>
    <dbReference type="NCBI Taxonomy" id="230954"/>
    <lineage>
        <taxon>Bacteria</taxon>
        <taxon>Bacillati</taxon>
        <taxon>Bacillota</taxon>
        <taxon>Bacilli</taxon>
        <taxon>Bacillales</taxon>
        <taxon>Bacillaceae</taxon>
        <taxon>Bacillus</taxon>
    </lineage>
</organism>
<feature type="transmembrane region" description="Helical" evidence="1">
    <location>
        <begin position="144"/>
        <end position="164"/>
    </location>
</feature>
<proteinExistence type="predicted"/>
<evidence type="ECO:0000313" key="3">
    <source>
        <dbReference type="Proteomes" id="UP000196475"/>
    </source>
</evidence>
<keyword evidence="1" id="KW-1133">Transmembrane helix</keyword>
<accession>A0A1Y3PLI4</accession>
<feature type="transmembrane region" description="Helical" evidence="1">
    <location>
        <begin position="106"/>
        <end position="132"/>
    </location>
</feature>
<evidence type="ECO:0008006" key="4">
    <source>
        <dbReference type="Google" id="ProtNLM"/>
    </source>
</evidence>
<reference evidence="3" key="1">
    <citation type="submission" date="2016-06" db="EMBL/GenBank/DDBJ databases">
        <authorList>
            <person name="Nascimento L."/>
            <person name="Pereira R.V."/>
            <person name="Martins L.F."/>
            <person name="Quaggio R.B."/>
            <person name="Silva A.M."/>
            <person name="Setubal J.C."/>
        </authorList>
    </citation>
    <scope>NUCLEOTIDE SEQUENCE [LARGE SCALE GENOMIC DNA]</scope>
</reference>
<dbReference type="AlphaFoldDB" id="A0A1Y3PLI4"/>
<evidence type="ECO:0000313" key="2">
    <source>
        <dbReference type="EMBL" id="OUM88255.1"/>
    </source>
</evidence>
<feature type="transmembrane region" description="Helical" evidence="1">
    <location>
        <begin position="210"/>
        <end position="231"/>
    </location>
</feature>
<dbReference type="PANTHER" id="PTHR42867">
    <property type="entry name" value="MEMBRANE PROTEIN-RELATED"/>
    <property type="match status" value="1"/>
</dbReference>
<comment type="caution">
    <text evidence="2">The sequence shown here is derived from an EMBL/GenBank/DDBJ whole genome shotgun (WGS) entry which is preliminary data.</text>
</comment>
<evidence type="ECO:0000256" key="1">
    <source>
        <dbReference type="SAM" id="Phobius"/>
    </source>
</evidence>
<dbReference type="PANTHER" id="PTHR42867:SF1">
    <property type="entry name" value="MEMBRANE PROTEIN-RELATED"/>
    <property type="match status" value="1"/>
</dbReference>
<sequence length="316" mass="35745">MPQKKQPLYGGQAVIEGVMFAGQRTRVTAIRRKNQQIDFFEEVGIEQPVWLQIGRKIPFLRGNIAIIEAVASGSRHMNFASERFEVDAADGKEASLPEKSASKWSAYFSLALLAVLSFIVAKIIFTAVPAFLASAFDPWVHNYFVRNLIEGAIKTALLLAYLWAIGQAPLIKRLFQYHGAEHKVINAFEAGEPLTVERVKRHSRLHYRCGSSFMIFTILTGVILYSFIPYATVWERIWDRILLIPVVIGLSYEVLRLSNAAKGLPFLSWLGYPGLWLQKLTTREPDESQIEVSIAAFQRMRELDAKKEAPPQTFCL</sequence>
<gene>
    <name evidence="2" type="ORF">BAA01_08825</name>
</gene>
<dbReference type="Pfam" id="PF07136">
    <property type="entry name" value="DUF1385"/>
    <property type="match status" value="1"/>
</dbReference>
<dbReference type="EMBL" id="LZRT01000063">
    <property type="protein sequence ID" value="OUM88255.1"/>
    <property type="molecule type" value="Genomic_DNA"/>
</dbReference>
<dbReference type="Proteomes" id="UP000196475">
    <property type="component" value="Unassembled WGS sequence"/>
</dbReference>